<dbReference type="Pfam" id="PF00582">
    <property type="entry name" value="Usp"/>
    <property type="match status" value="2"/>
</dbReference>
<evidence type="ECO:0000259" key="2">
    <source>
        <dbReference type="Pfam" id="PF00582"/>
    </source>
</evidence>
<proteinExistence type="inferred from homology"/>
<protein>
    <submittedName>
        <fullName evidence="3">Universal stress protein</fullName>
    </submittedName>
</protein>
<evidence type="ECO:0000313" key="4">
    <source>
        <dbReference type="Proteomes" id="UP001209083"/>
    </source>
</evidence>
<dbReference type="EMBL" id="CP090958">
    <property type="protein sequence ID" value="WGW12793.1"/>
    <property type="molecule type" value="Genomic_DNA"/>
</dbReference>
<dbReference type="InterPro" id="IPR006016">
    <property type="entry name" value="UspA"/>
</dbReference>
<evidence type="ECO:0000313" key="3">
    <source>
        <dbReference type="EMBL" id="WGW12793.1"/>
    </source>
</evidence>
<reference evidence="3 4" key="1">
    <citation type="submission" date="2023-05" db="EMBL/GenBank/DDBJ databases">
        <title>Lithophilousrod everest ZFBP1038 complete genpme.</title>
        <authorList>
            <person name="Tian M."/>
        </authorList>
    </citation>
    <scope>NUCLEOTIDE SEQUENCE [LARGE SCALE GENOMIC DNA]</scope>
    <source>
        <strain evidence="3 4">ZFBP1038</strain>
    </source>
</reference>
<dbReference type="InterPro" id="IPR006015">
    <property type="entry name" value="Universal_stress_UspA"/>
</dbReference>
<dbReference type="Gene3D" id="3.40.50.620">
    <property type="entry name" value="HUPs"/>
    <property type="match status" value="2"/>
</dbReference>
<feature type="domain" description="UspA" evidence="2">
    <location>
        <begin position="162"/>
        <end position="287"/>
    </location>
</feature>
<name>A0ABY8QUY1_9MICO</name>
<organism evidence="3 4">
    <name type="scientific">Saxibacter everestensis</name>
    <dbReference type="NCBI Taxonomy" id="2909229"/>
    <lineage>
        <taxon>Bacteria</taxon>
        <taxon>Bacillati</taxon>
        <taxon>Actinomycetota</taxon>
        <taxon>Actinomycetes</taxon>
        <taxon>Micrococcales</taxon>
        <taxon>Brevibacteriaceae</taxon>
        <taxon>Saxibacter</taxon>
    </lineage>
</organism>
<feature type="domain" description="UspA" evidence="2">
    <location>
        <begin position="17"/>
        <end position="153"/>
    </location>
</feature>
<evidence type="ECO:0000256" key="1">
    <source>
        <dbReference type="ARBA" id="ARBA00008791"/>
    </source>
</evidence>
<dbReference type="PANTHER" id="PTHR46268:SF6">
    <property type="entry name" value="UNIVERSAL STRESS PROTEIN UP12"/>
    <property type="match status" value="1"/>
</dbReference>
<gene>
    <name evidence="3" type="ORF">LWF01_03190</name>
</gene>
<sequence>MASSADETHVGEVSVDAVVVGTDGSDEALRAVAWAARGAAVMKRTLVIVHAWVWPLYNIDLGPVSGIKDSGLQRAAERVLEEAEAEARKTAPEIKISTRLVVGRAGDKLAEASRDANLVVVADRGLGGFLGLLLGSTSLRLVTGSHAPVLLVRGADHDGGPVVAGVDGSAESDLAVQRAAELADFTGNSLNLIHVDRLGAYQSDAVSEDGEPAEMLEKAVQIAKQTAPSIEVSSSVVSAKSAPKALIDASETARIIVVGSRGSSQFAGPLGSTTHALLQHAKCPVLCAVAPKSD</sequence>
<accession>A0ABY8QUY1</accession>
<keyword evidence="4" id="KW-1185">Reference proteome</keyword>
<dbReference type="SUPFAM" id="SSF52402">
    <property type="entry name" value="Adenine nucleotide alpha hydrolases-like"/>
    <property type="match status" value="2"/>
</dbReference>
<dbReference type="InterPro" id="IPR014729">
    <property type="entry name" value="Rossmann-like_a/b/a_fold"/>
</dbReference>
<comment type="similarity">
    <text evidence="1">Belongs to the universal stress protein A family.</text>
</comment>
<dbReference type="PRINTS" id="PR01438">
    <property type="entry name" value="UNVRSLSTRESS"/>
</dbReference>
<dbReference type="Proteomes" id="UP001209083">
    <property type="component" value="Chromosome"/>
</dbReference>
<dbReference type="RefSeq" id="WP_349639599.1">
    <property type="nucleotide sequence ID" value="NZ_CP090958.1"/>
</dbReference>
<dbReference type="PANTHER" id="PTHR46268">
    <property type="entry name" value="STRESS RESPONSE PROTEIN NHAX"/>
    <property type="match status" value="1"/>
</dbReference>